<feature type="transmembrane region" description="Helical" evidence="1">
    <location>
        <begin position="53"/>
        <end position="77"/>
    </location>
</feature>
<keyword evidence="1" id="KW-0812">Transmembrane</keyword>
<proteinExistence type="predicted"/>
<dbReference type="AlphaFoldDB" id="A0A4V3EAK1"/>
<gene>
    <name evidence="2" type="ORF">CLV52_3133</name>
</gene>
<dbReference type="Pfam" id="PF19779">
    <property type="entry name" value="DUF6264"/>
    <property type="match status" value="1"/>
</dbReference>
<keyword evidence="3" id="KW-1185">Reference proteome</keyword>
<dbReference type="InterPro" id="IPR046231">
    <property type="entry name" value="DUF6264"/>
</dbReference>
<feature type="transmembrane region" description="Helical" evidence="1">
    <location>
        <begin position="22"/>
        <end position="41"/>
    </location>
</feature>
<sequence>MLQALFAQTGAGVYTRNDVAETVGWVVIAVNVVGLVLAIALSVPRLRDHRMAFFVPITIGVACLLLTVGLTLGAALADPSFTAKLTRG</sequence>
<organism evidence="2 3">
    <name type="scientific">Amnibacterium kyonggiense</name>
    <dbReference type="NCBI Taxonomy" id="595671"/>
    <lineage>
        <taxon>Bacteria</taxon>
        <taxon>Bacillati</taxon>
        <taxon>Actinomycetota</taxon>
        <taxon>Actinomycetes</taxon>
        <taxon>Micrococcales</taxon>
        <taxon>Microbacteriaceae</taxon>
        <taxon>Amnibacterium</taxon>
    </lineage>
</organism>
<accession>A0A4V3EAK1</accession>
<evidence type="ECO:0000313" key="3">
    <source>
        <dbReference type="Proteomes" id="UP000295344"/>
    </source>
</evidence>
<evidence type="ECO:0000313" key="2">
    <source>
        <dbReference type="EMBL" id="TDS76018.1"/>
    </source>
</evidence>
<name>A0A4V3EAK1_9MICO</name>
<comment type="caution">
    <text evidence="2">The sequence shown here is derived from an EMBL/GenBank/DDBJ whole genome shotgun (WGS) entry which is preliminary data.</text>
</comment>
<keyword evidence="1" id="KW-0472">Membrane</keyword>
<reference evidence="2 3" key="1">
    <citation type="submission" date="2019-03" db="EMBL/GenBank/DDBJ databases">
        <title>Genomic Encyclopedia of Archaeal and Bacterial Type Strains, Phase II (KMG-II): from individual species to whole genera.</title>
        <authorList>
            <person name="Goeker M."/>
        </authorList>
    </citation>
    <scope>NUCLEOTIDE SEQUENCE [LARGE SCALE GENOMIC DNA]</scope>
    <source>
        <strain evidence="2 3">DSM 24782</strain>
    </source>
</reference>
<evidence type="ECO:0000256" key="1">
    <source>
        <dbReference type="SAM" id="Phobius"/>
    </source>
</evidence>
<dbReference type="EMBL" id="SOAM01000003">
    <property type="protein sequence ID" value="TDS76018.1"/>
    <property type="molecule type" value="Genomic_DNA"/>
</dbReference>
<dbReference type="Proteomes" id="UP000295344">
    <property type="component" value="Unassembled WGS sequence"/>
</dbReference>
<protein>
    <submittedName>
        <fullName evidence="2">Uncharacterized protein</fullName>
    </submittedName>
</protein>
<keyword evidence="1" id="KW-1133">Transmembrane helix</keyword>